<name>A0A1I4CG67_9RHOB</name>
<dbReference type="Proteomes" id="UP000198851">
    <property type="component" value="Unassembled WGS sequence"/>
</dbReference>
<dbReference type="STRING" id="1280847.SAMN04488036_102196"/>
<protein>
    <submittedName>
        <fullName evidence="2">AAA domain-containing protein</fullName>
    </submittedName>
</protein>
<accession>A0A1I4CG67</accession>
<evidence type="ECO:0000313" key="2">
    <source>
        <dbReference type="EMBL" id="SFK78971.1"/>
    </source>
</evidence>
<reference evidence="3" key="1">
    <citation type="submission" date="2016-10" db="EMBL/GenBank/DDBJ databases">
        <authorList>
            <person name="Varghese N."/>
            <person name="Submissions S."/>
        </authorList>
    </citation>
    <scope>NUCLEOTIDE SEQUENCE [LARGE SCALE GENOMIC DNA]</scope>
    <source>
        <strain evidence="3">DSM 28453</strain>
    </source>
</reference>
<sequence>MSLPIISADQRLAEPRGIKGCIFGKSGIGKTSLLWTLDAERTLFMDLEAGDLAIEGWAGDSIRPRTWTECRDFAVFIGGPNPALRDEQPYSPAHYDAVCERFGDPAALDRYETIFVDSITVAGRLCFGWCEGQPEALSEKTGKPDVRGAYGLHGREMIGWLTHLQHTRAKNVWFVGILDEKLDDFNRKVFQPQIDGSKTGLELPGIVDEVITMAELKADGGDPYRAFVCQTINPWGFPAKDRSGRLTQVEEPHLGRLMAKIRTPASPAPDRLTYTPPPADPAATDESQSQS</sequence>
<organism evidence="2 3">
    <name type="scientific">Shimia haliotis</name>
    <dbReference type="NCBI Taxonomy" id="1280847"/>
    <lineage>
        <taxon>Bacteria</taxon>
        <taxon>Pseudomonadati</taxon>
        <taxon>Pseudomonadota</taxon>
        <taxon>Alphaproteobacteria</taxon>
        <taxon>Rhodobacterales</taxon>
        <taxon>Roseobacteraceae</taxon>
    </lineage>
</organism>
<dbReference type="Pfam" id="PF13479">
    <property type="entry name" value="AAA_24"/>
    <property type="match status" value="1"/>
</dbReference>
<evidence type="ECO:0000313" key="3">
    <source>
        <dbReference type="Proteomes" id="UP000198851"/>
    </source>
</evidence>
<keyword evidence="3" id="KW-1185">Reference proteome</keyword>
<proteinExistence type="predicted"/>
<gene>
    <name evidence="2" type="ORF">SAMN04488036_102196</name>
</gene>
<feature type="region of interest" description="Disordered" evidence="1">
    <location>
        <begin position="258"/>
        <end position="291"/>
    </location>
</feature>
<evidence type="ECO:0000256" key="1">
    <source>
        <dbReference type="SAM" id="MobiDB-lite"/>
    </source>
</evidence>
<dbReference type="EMBL" id="FOSZ01000002">
    <property type="protein sequence ID" value="SFK78971.1"/>
    <property type="molecule type" value="Genomic_DNA"/>
</dbReference>
<dbReference type="RefSeq" id="WP_093321831.1">
    <property type="nucleotide sequence ID" value="NZ_FOSZ01000002.1"/>
</dbReference>
<dbReference type="OrthoDB" id="7597143at2"/>
<dbReference type="AlphaFoldDB" id="A0A1I4CG67"/>